<gene>
    <name evidence="2" type="ORF">9S3_68</name>
</gene>
<organism evidence="2">
    <name type="scientific">uncultured Caudovirales phage</name>
    <dbReference type="NCBI Taxonomy" id="2100421"/>
    <lineage>
        <taxon>Viruses</taxon>
        <taxon>Duplodnaviria</taxon>
        <taxon>Heunggongvirae</taxon>
        <taxon>Uroviricota</taxon>
        <taxon>Caudoviricetes</taxon>
        <taxon>Peduoviridae</taxon>
        <taxon>Maltschvirus</taxon>
        <taxon>Maltschvirus maltsch</taxon>
    </lineage>
</organism>
<evidence type="ECO:0008006" key="3">
    <source>
        <dbReference type="Google" id="ProtNLM"/>
    </source>
</evidence>
<dbReference type="EMBL" id="MF417888">
    <property type="protein sequence ID" value="ASN69320.1"/>
    <property type="molecule type" value="Genomic_DNA"/>
</dbReference>
<accession>A0A2H4J2J6</accession>
<protein>
    <recommendedName>
        <fullName evidence="3">Siphovirus Gp157</fullName>
    </recommendedName>
</protein>
<keyword evidence="1" id="KW-0175">Coiled coil</keyword>
<feature type="coiled-coil region" evidence="1">
    <location>
        <begin position="28"/>
        <end position="83"/>
    </location>
</feature>
<evidence type="ECO:0000313" key="2">
    <source>
        <dbReference type="EMBL" id="ASN69320.1"/>
    </source>
</evidence>
<reference evidence="2" key="1">
    <citation type="submission" date="2017-06" db="EMBL/GenBank/DDBJ databases">
        <title>Novel phages from South African skin metaviromes.</title>
        <authorList>
            <person name="van Zyl L.J."/>
            <person name="Abrahams Y."/>
            <person name="Stander E.A."/>
            <person name="Kirby B.M."/>
            <person name="Clavaud C."/>
            <person name="Farcet C."/>
            <person name="Breton L."/>
            <person name="Trindade M.I."/>
        </authorList>
    </citation>
    <scope>NUCLEOTIDE SEQUENCE</scope>
</reference>
<name>A0A2H4J2J6_9CAUD</name>
<dbReference type="Pfam" id="PF05565">
    <property type="entry name" value="Sipho_Gp157"/>
    <property type="match status" value="1"/>
</dbReference>
<dbReference type="InterPro" id="IPR008840">
    <property type="entry name" value="Sipho_Gp157"/>
</dbReference>
<proteinExistence type="predicted"/>
<sequence>MSNIYELSENYRQVFEAISNGEDDQVYLDTLEAINDSIEEKADNYMRIIKNLEGDNEALDKEIKRLQARKKTNENGMKRMKEDLQLAMEQTNKLAFKTPLFSYGIQNNAPSLDNLDIDKIPKKYFVDQEPKLDKKSLLNDLKEGQEINGATMKQTKSLRVR</sequence>
<evidence type="ECO:0000256" key="1">
    <source>
        <dbReference type="SAM" id="Coils"/>
    </source>
</evidence>